<keyword evidence="2" id="KW-0812">Transmembrane</keyword>
<reference evidence="5" key="1">
    <citation type="journal article" date="2019" name="Int. J. Syst. Evol. Microbiol.">
        <title>The Global Catalogue of Microorganisms (GCM) 10K type strain sequencing project: providing services to taxonomists for standard genome sequencing and annotation.</title>
        <authorList>
            <consortium name="The Broad Institute Genomics Platform"/>
            <consortium name="The Broad Institute Genome Sequencing Center for Infectious Disease"/>
            <person name="Wu L."/>
            <person name="Ma J."/>
        </authorList>
    </citation>
    <scope>NUCLEOTIDE SEQUENCE [LARGE SCALE GENOMIC DNA]</scope>
    <source>
        <strain evidence="5">JCM 4504</strain>
    </source>
</reference>
<gene>
    <name evidence="4" type="ORF">ACFQFF_13675</name>
</gene>
<evidence type="ECO:0000256" key="3">
    <source>
        <dbReference type="SAM" id="SignalP"/>
    </source>
</evidence>
<evidence type="ECO:0000313" key="4">
    <source>
        <dbReference type="EMBL" id="MFC6502582.1"/>
    </source>
</evidence>
<comment type="caution">
    <text evidence="4">The sequence shown here is derived from an EMBL/GenBank/DDBJ whole genome shotgun (WGS) entry which is preliminary data.</text>
</comment>
<feature type="region of interest" description="Disordered" evidence="1">
    <location>
        <begin position="123"/>
        <end position="168"/>
    </location>
</feature>
<feature type="signal peptide" evidence="3">
    <location>
        <begin position="1"/>
        <end position="33"/>
    </location>
</feature>
<dbReference type="EMBL" id="JBHSUW010000001">
    <property type="protein sequence ID" value="MFC6502582.1"/>
    <property type="molecule type" value="Genomic_DNA"/>
</dbReference>
<evidence type="ECO:0000313" key="5">
    <source>
        <dbReference type="Proteomes" id="UP001596321"/>
    </source>
</evidence>
<keyword evidence="5" id="KW-1185">Reference proteome</keyword>
<proteinExistence type="predicted"/>
<organism evidence="4 5">
    <name type="scientific">Streptomyces plicatus</name>
    <dbReference type="NCBI Taxonomy" id="1922"/>
    <lineage>
        <taxon>Bacteria</taxon>
        <taxon>Bacillati</taxon>
        <taxon>Actinomycetota</taxon>
        <taxon>Actinomycetes</taxon>
        <taxon>Kitasatosporales</taxon>
        <taxon>Streptomycetaceae</taxon>
        <taxon>Streptomyces</taxon>
        <taxon>Streptomyces rochei group</taxon>
    </lineage>
</organism>
<evidence type="ECO:0000256" key="2">
    <source>
        <dbReference type="SAM" id="Phobius"/>
    </source>
</evidence>
<accession>A0ABW1XW94</accession>
<evidence type="ECO:0000256" key="1">
    <source>
        <dbReference type="SAM" id="MobiDB-lite"/>
    </source>
</evidence>
<keyword evidence="2" id="KW-0472">Membrane</keyword>
<feature type="chain" id="PRO_5047540588" evidence="3">
    <location>
        <begin position="34"/>
        <end position="196"/>
    </location>
</feature>
<feature type="compositionally biased region" description="Low complexity" evidence="1">
    <location>
        <begin position="128"/>
        <end position="141"/>
    </location>
</feature>
<dbReference type="Proteomes" id="UP001596321">
    <property type="component" value="Unassembled WGS sequence"/>
</dbReference>
<keyword evidence="2" id="KW-1133">Transmembrane helix</keyword>
<sequence length="196" mass="18956">MGSLKVTLRAGVAAAAVLAPIAPITSLAPAAYAAHAADGTGVSVSPSSPAPGGDVRLRVADCTEKTAVAVSAAFVSDVKLSLSGSDGVLVGAGTVRSTTEVGAYAVRVTCGDRAREGTVTVAGRERPTAPAAPASPVAPVDAGGGGTARLAASDARDEARPEPPGTAHTVTGLVLAGIAAVAVALRGVRSRSRGTD</sequence>
<feature type="transmembrane region" description="Helical" evidence="2">
    <location>
        <begin position="170"/>
        <end position="188"/>
    </location>
</feature>
<name>A0ABW1XW94_STRPL</name>
<keyword evidence="3" id="KW-0732">Signal</keyword>
<dbReference type="RefSeq" id="WP_127440690.1">
    <property type="nucleotide sequence ID" value="NZ_BMUJ01000002.1"/>
</dbReference>
<protein>
    <submittedName>
        <fullName evidence="4">Uncharacterized protein</fullName>
    </submittedName>
</protein>